<dbReference type="Proteomes" id="UP001223802">
    <property type="component" value="Chromosome"/>
</dbReference>
<dbReference type="InterPro" id="IPR007553">
    <property type="entry name" value="2-thiour_desulf"/>
</dbReference>
<dbReference type="RefSeq" id="WP_306763340.1">
    <property type="nucleotide sequence ID" value="NZ_CP118224.1"/>
</dbReference>
<dbReference type="AlphaFoldDB" id="A0AA50KQX9"/>
<sequence length="158" mass="16719">MKNILVSACLMGAPVRYNGNSLGLAPNDLAWLQQHFCIKTLCPELAGGLPVPRAPAEIAGGEGTDVLLGTARIVDNTGADQTNAFVRGAEQTLAFCRQHHIRHAILAEASPSCGSGTIYNGHFSGEKVAGQGVTAALLRRHGIVVVSQHNIAWLRDRC</sequence>
<proteinExistence type="predicted"/>
<organism evidence="1 2">
    <name type="scientific">Oceanimonas pelagia</name>
    <dbReference type="NCBI Taxonomy" id="3028314"/>
    <lineage>
        <taxon>Bacteria</taxon>
        <taxon>Pseudomonadati</taxon>
        <taxon>Pseudomonadota</taxon>
        <taxon>Gammaproteobacteria</taxon>
        <taxon>Aeromonadales</taxon>
        <taxon>Aeromonadaceae</taxon>
        <taxon>Oceanimonas</taxon>
    </lineage>
</organism>
<evidence type="ECO:0000313" key="1">
    <source>
        <dbReference type="EMBL" id="WMC12103.1"/>
    </source>
</evidence>
<dbReference type="PANTHER" id="PTHR30087">
    <property type="entry name" value="INNER MEMBRANE PROTEIN"/>
    <property type="match status" value="1"/>
</dbReference>
<evidence type="ECO:0000313" key="2">
    <source>
        <dbReference type="Proteomes" id="UP001223802"/>
    </source>
</evidence>
<keyword evidence="2" id="KW-1185">Reference proteome</keyword>
<dbReference type="Pfam" id="PF04463">
    <property type="entry name" value="2-thiour_desulf"/>
    <property type="match status" value="1"/>
</dbReference>
<accession>A0AA50KQX9</accession>
<protein>
    <submittedName>
        <fullName evidence="1">DUF523 domain-containing protein</fullName>
    </submittedName>
</protein>
<dbReference type="PANTHER" id="PTHR30087:SF1">
    <property type="entry name" value="HYPOTHETICAL CYTOSOLIC PROTEIN"/>
    <property type="match status" value="1"/>
</dbReference>
<dbReference type="EMBL" id="CP118224">
    <property type="protein sequence ID" value="WMC12103.1"/>
    <property type="molecule type" value="Genomic_DNA"/>
</dbReference>
<gene>
    <name evidence="1" type="ORF">PU634_06990</name>
</gene>
<dbReference type="KEGG" id="ope:PU634_06990"/>
<name>A0AA50KQX9_9GAMM</name>
<reference evidence="1 2" key="1">
    <citation type="submission" date="2023-02" db="EMBL/GenBank/DDBJ databases">
        <title>Complete genome sequence of a novel bacterium Oceanimonas sp. NTOU-MSR1 isolated from marine coast sediment.</title>
        <authorList>
            <person name="Yang H.-T."/>
            <person name="Chen Y.-L."/>
            <person name="Ho Y.-N."/>
        </authorList>
    </citation>
    <scope>NUCLEOTIDE SEQUENCE [LARGE SCALE GENOMIC DNA]</scope>
    <source>
        <strain evidence="1 2">NTOU-MSR1</strain>
    </source>
</reference>